<proteinExistence type="predicted"/>
<name>A0A100HNJ4_9DEIO</name>
<dbReference type="OrthoDB" id="71721at2"/>
<evidence type="ECO:0000313" key="1">
    <source>
        <dbReference type="EMBL" id="GAQ23995.1"/>
    </source>
</evidence>
<dbReference type="EMBL" id="BCMS01000006">
    <property type="protein sequence ID" value="GAQ23995.1"/>
    <property type="molecule type" value="Genomic_DNA"/>
</dbReference>
<evidence type="ECO:0000313" key="2">
    <source>
        <dbReference type="Proteomes" id="UP000056209"/>
    </source>
</evidence>
<dbReference type="Proteomes" id="UP000056209">
    <property type="component" value="Unassembled WGS sequence"/>
</dbReference>
<accession>A0A100HNJ4</accession>
<protein>
    <submittedName>
        <fullName evidence="1">Bacteriophage 186 Orf81-like protein</fullName>
    </submittedName>
</protein>
<dbReference type="AlphaFoldDB" id="A0A100HNJ4"/>
<gene>
    <name evidence="1" type="ORF">DEIGR_400128</name>
</gene>
<comment type="caution">
    <text evidence="1">The sequence shown here is derived from an EMBL/GenBank/DDBJ whole genome shotgun (WGS) entry which is preliminary data.</text>
</comment>
<organism evidence="1 2">
    <name type="scientific">Deinococcus grandis</name>
    <dbReference type="NCBI Taxonomy" id="57498"/>
    <lineage>
        <taxon>Bacteria</taxon>
        <taxon>Thermotogati</taxon>
        <taxon>Deinococcota</taxon>
        <taxon>Deinococci</taxon>
        <taxon>Deinococcales</taxon>
        <taxon>Deinococcaceae</taxon>
        <taxon>Deinococcus</taxon>
    </lineage>
</organism>
<sequence>MPRRQPVPKYVDEIPAHLATLDLLSDLGLKPGHAQPVALVELNTRDCQRLTGLFERAQAVPKEDTP</sequence>
<keyword evidence="2" id="KW-1185">Reference proteome</keyword>
<reference evidence="2" key="1">
    <citation type="submission" date="2015-11" db="EMBL/GenBank/DDBJ databases">
        <title>Draft Genome Sequence of the Radioresistant Bacterium Deinococcus grandis, Isolated from Freshwater Fish in Japan.</title>
        <authorList>
            <person name="Satoh K."/>
            <person name="Onodera T."/>
            <person name="Omoso K."/>
            <person name="Takeda-Yano K."/>
            <person name="Katayama T."/>
            <person name="Oono Y."/>
            <person name="Narumi I."/>
        </authorList>
    </citation>
    <scope>NUCLEOTIDE SEQUENCE [LARGE SCALE GENOMIC DNA]</scope>
    <source>
        <strain evidence="2">ATCC 43672</strain>
    </source>
</reference>
<dbReference type="RefSeq" id="WP_058980225.1">
    <property type="nucleotide sequence ID" value="NZ_BCMS01000006.1"/>
</dbReference>